<dbReference type="EMBL" id="JACIER010000001">
    <property type="protein sequence ID" value="MBB4042386.1"/>
    <property type="molecule type" value="Genomic_DNA"/>
</dbReference>
<reference evidence="2" key="1">
    <citation type="submission" date="2020-08" db="EMBL/GenBank/DDBJ databases">
        <title>Genomic Encyclopedia of Type Strains, Phase IV (KMG-IV): sequencing the most valuable type-strain genomes for metagenomic binning, comparative biology and taxonomic classification.</title>
        <authorList>
            <person name="Goeker M."/>
        </authorList>
    </citation>
    <scope>NUCLEOTIDE SEQUENCE [LARGE SCALE GENOMIC DNA]</scope>
    <source>
        <strain evidence="2">DSM 105720</strain>
    </source>
</reference>
<keyword evidence="3" id="KW-1185">Reference proteome</keyword>
<dbReference type="InterPro" id="IPR036709">
    <property type="entry name" value="Autotransporte_beta_dom_sf"/>
</dbReference>
<comment type="caution">
    <text evidence="2">The sequence shown here is derived from an EMBL/GenBank/DDBJ whole genome shotgun (WGS) entry which is preliminary data.</text>
</comment>
<organism evidence="2 3">
    <name type="scientific">Bacteroides reticulotermitis</name>
    <dbReference type="NCBI Taxonomy" id="1133319"/>
    <lineage>
        <taxon>Bacteria</taxon>
        <taxon>Pseudomonadati</taxon>
        <taxon>Bacteroidota</taxon>
        <taxon>Bacteroidia</taxon>
        <taxon>Bacteroidales</taxon>
        <taxon>Bacteroidaceae</taxon>
        <taxon>Bacteroides</taxon>
    </lineage>
</organism>
<protein>
    <recommendedName>
        <fullName evidence="4">DUF3575 domain-containing protein</fullName>
    </recommendedName>
</protein>
<name>A0A840CSV6_9BACE</name>
<feature type="chain" id="PRO_5032678520" description="DUF3575 domain-containing protein" evidence="1">
    <location>
        <begin position="23"/>
        <end position="191"/>
    </location>
</feature>
<dbReference type="Pfam" id="PF12099">
    <property type="entry name" value="DUF3575"/>
    <property type="match status" value="1"/>
</dbReference>
<feature type="signal peptide" evidence="1">
    <location>
        <begin position="1"/>
        <end position="22"/>
    </location>
</feature>
<dbReference type="InterPro" id="IPR021958">
    <property type="entry name" value="DUF3575"/>
</dbReference>
<dbReference type="RefSeq" id="WP_044163848.1">
    <property type="nucleotide sequence ID" value="NZ_JACIER010000001.1"/>
</dbReference>
<evidence type="ECO:0000313" key="2">
    <source>
        <dbReference type="EMBL" id="MBB4042386.1"/>
    </source>
</evidence>
<gene>
    <name evidence="2" type="ORF">GGR06_000145</name>
</gene>
<dbReference type="SUPFAM" id="SSF103515">
    <property type="entry name" value="Autotransporter"/>
    <property type="match status" value="1"/>
</dbReference>
<proteinExistence type="predicted"/>
<dbReference type="Proteomes" id="UP000560658">
    <property type="component" value="Unassembled WGS sequence"/>
</dbReference>
<accession>A0A840CSV6</accession>
<dbReference type="AlphaFoldDB" id="A0A840CSV6"/>
<keyword evidence="1" id="KW-0732">Signal</keyword>
<sequence>MVKSKGFFIIVALLCIANSARSQDVALKSNVIADATTTLNLAAEIGLSPKRTLDLYVNYNPWNFGDNKSFKLLMVQPEYRFWFCERFSGSFVGIHAHAGVFNVGGVDMPFGMWTKLKDNRYEGEFIGAGISYGYQWVLGKHWNLEANIGAGYALIHYDKYQCKDCGKRLKKDQTKNYFGPTKAALSLVYLF</sequence>
<evidence type="ECO:0000313" key="3">
    <source>
        <dbReference type="Proteomes" id="UP000560658"/>
    </source>
</evidence>
<evidence type="ECO:0000256" key="1">
    <source>
        <dbReference type="SAM" id="SignalP"/>
    </source>
</evidence>
<evidence type="ECO:0008006" key="4">
    <source>
        <dbReference type="Google" id="ProtNLM"/>
    </source>
</evidence>